<name>A0ABU1PEN1_9BURK</name>
<comment type="caution">
    <text evidence="1">The sequence shown here is derived from an EMBL/GenBank/DDBJ whole genome shotgun (WGS) entry which is preliminary data.</text>
</comment>
<proteinExistence type="predicted"/>
<organism evidence="1 2">
    <name type="scientific">Herbaspirillum frisingense</name>
    <dbReference type="NCBI Taxonomy" id="92645"/>
    <lineage>
        <taxon>Bacteria</taxon>
        <taxon>Pseudomonadati</taxon>
        <taxon>Pseudomonadota</taxon>
        <taxon>Betaproteobacteria</taxon>
        <taxon>Burkholderiales</taxon>
        <taxon>Oxalobacteraceae</taxon>
        <taxon>Herbaspirillum</taxon>
    </lineage>
</organism>
<dbReference type="EMBL" id="JAVDSJ010000003">
    <property type="protein sequence ID" value="MDR6584220.1"/>
    <property type="molecule type" value="Genomic_DNA"/>
</dbReference>
<sequence>MRVNIKKIFGKFDLGFVLDKHSLYSIPTGHDEYGHMLFDTRRSDAGEALYQLKYRQQWQYVLPLARAIQSSILPLLPAFGLIIPMAASAGRAVQPVTAVADMLGQITGKPVFELLRKTASGPALKDLHVRSEKEVALAGTLTLNRLITNTGRWNALLLDDLYHTGATLDAASDVLRTYEKIGQIYVAALTWR</sequence>
<dbReference type="Gene3D" id="3.40.50.2020">
    <property type="match status" value="1"/>
</dbReference>
<dbReference type="Proteomes" id="UP001260715">
    <property type="component" value="Unassembled WGS sequence"/>
</dbReference>
<dbReference type="SUPFAM" id="SSF53271">
    <property type="entry name" value="PRTase-like"/>
    <property type="match status" value="1"/>
</dbReference>
<keyword evidence="2" id="KW-1185">Reference proteome</keyword>
<dbReference type="InterPro" id="IPR029057">
    <property type="entry name" value="PRTase-like"/>
</dbReference>
<accession>A0ABU1PEN1</accession>
<protein>
    <submittedName>
        <fullName evidence="1">Amidophosphoribosyltransferase</fullName>
    </submittedName>
</protein>
<evidence type="ECO:0000313" key="1">
    <source>
        <dbReference type="EMBL" id="MDR6584220.1"/>
    </source>
</evidence>
<evidence type="ECO:0000313" key="2">
    <source>
        <dbReference type="Proteomes" id="UP001260715"/>
    </source>
</evidence>
<reference evidence="1 2" key="1">
    <citation type="submission" date="2023-07" db="EMBL/GenBank/DDBJ databases">
        <title>Sorghum-associated microbial communities from plants grown in Nebraska, USA.</title>
        <authorList>
            <person name="Schachtman D."/>
        </authorList>
    </citation>
    <scope>NUCLEOTIDE SEQUENCE [LARGE SCALE GENOMIC DNA]</scope>
    <source>
        <strain evidence="1 2">596</strain>
    </source>
</reference>
<gene>
    <name evidence="1" type="ORF">J2W50_002430</name>
</gene>
<dbReference type="RefSeq" id="WP_102662828.1">
    <property type="nucleotide sequence ID" value="NZ_JAVDSJ010000003.1"/>
</dbReference>